<feature type="non-terminal residue" evidence="1">
    <location>
        <position position="1"/>
    </location>
</feature>
<proteinExistence type="predicted"/>
<gene>
    <name evidence="1" type="ORF">S03H2_29999</name>
</gene>
<comment type="caution">
    <text evidence="1">The sequence shown here is derived from an EMBL/GenBank/DDBJ whole genome shotgun (WGS) entry which is preliminary data.</text>
</comment>
<reference evidence="1" key="1">
    <citation type="journal article" date="2014" name="Front. Microbiol.">
        <title>High frequency of phylogenetically diverse reductive dehalogenase-homologous genes in deep subseafloor sedimentary metagenomes.</title>
        <authorList>
            <person name="Kawai M."/>
            <person name="Futagami T."/>
            <person name="Toyoda A."/>
            <person name="Takaki Y."/>
            <person name="Nishi S."/>
            <person name="Hori S."/>
            <person name="Arai W."/>
            <person name="Tsubouchi T."/>
            <person name="Morono Y."/>
            <person name="Uchiyama I."/>
            <person name="Ito T."/>
            <person name="Fujiyama A."/>
            <person name="Inagaki F."/>
            <person name="Takami H."/>
        </authorList>
    </citation>
    <scope>NUCLEOTIDE SEQUENCE</scope>
    <source>
        <strain evidence="1">Expedition CK06-06</strain>
    </source>
</reference>
<accession>X1I5K3</accession>
<sequence length="30" mass="3636">QVMHGYIKYLLQREVKSIAWLEELKKEVTC</sequence>
<protein>
    <submittedName>
        <fullName evidence="1">Uncharacterized protein</fullName>
    </submittedName>
</protein>
<dbReference type="EMBL" id="BARU01018130">
    <property type="protein sequence ID" value="GAH52853.1"/>
    <property type="molecule type" value="Genomic_DNA"/>
</dbReference>
<evidence type="ECO:0000313" key="1">
    <source>
        <dbReference type="EMBL" id="GAH52853.1"/>
    </source>
</evidence>
<organism evidence="1">
    <name type="scientific">marine sediment metagenome</name>
    <dbReference type="NCBI Taxonomy" id="412755"/>
    <lineage>
        <taxon>unclassified sequences</taxon>
        <taxon>metagenomes</taxon>
        <taxon>ecological metagenomes</taxon>
    </lineage>
</organism>
<dbReference type="AlphaFoldDB" id="X1I5K3"/>
<name>X1I5K3_9ZZZZ</name>